<gene>
    <name evidence="3" type="ORF">AKJ37_06355</name>
</gene>
<dbReference type="GO" id="GO:0006313">
    <property type="term" value="P:DNA transposition"/>
    <property type="evidence" value="ECO:0007669"/>
    <property type="project" value="InterPro"/>
</dbReference>
<feature type="coiled-coil region" evidence="1">
    <location>
        <begin position="5"/>
        <end position="32"/>
    </location>
</feature>
<organism evidence="3 4">
    <name type="scientific">candidate division MSBL1 archaeon SCGC-AAA259I09</name>
    <dbReference type="NCBI Taxonomy" id="1698267"/>
    <lineage>
        <taxon>Archaea</taxon>
        <taxon>Methanobacteriati</taxon>
        <taxon>Methanobacteriota</taxon>
        <taxon>candidate division MSBL1</taxon>
    </lineage>
</organism>
<reference evidence="3 4" key="1">
    <citation type="journal article" date="2016" name="Sci. Rep.">
        <title>Metabolic traits of an uncultured archaeal lineage -MSBL1- from brine pools of the Red Sea.</title>
        <authorList>
            <person name="Mwirichia R."/>
            <person name="Alam I."/>
            <person name="Rashid M."/>
            <person name="Vinu M."/>
            <person name="Ba-Alawi W."/>
            <person name="Anthony Kamau A."/>
            <person name="Kamanda Ngugi D."/>
            <person name="Goker M."/>
            <person name="Klenk H.P."/>
            <person name="Bajic V."/>
            <person name="Stingl U."/>
        </authorList>
    </citation>
    <scope>NUCLEOTIDE SEQUENCE [LARGE SCALE GENOMIC DNA]</scope>
    <source>
        <strain evidence="3">SCGC-AAA259I09</strain>
    </source>
</reference>
<name>A0A133UP39_9EURY</name>
<comment type="caution">
    <text evidence="3">The sequence shown here is derived from an EMBL/GenBank/DDBJ whole genome shotgun (WGS) entry which is preliminary data.</text>
</comment>
<dbReference type="GO" id="GO:0003677">
    <property type="term" value="F:DNA binding"/>
    <property type="evidence" value="ECO:0007669"/>
    <property type="project" value="InterPro"/>
</dbReference>
<dbReference type="GO" id="GO:0004803">
    <property type="term" value="F:transposase activity"/>
    <property type="evidence" value="ECO:0007669"/>
    <property type="project" value="InterPro"/>
</dbReference>
<evidence type="ECO:0000256" key="1">
    <source>
        <dbReference type="SAM" id="Coils"/>
    </source>
</evidence>
<sequence length="64" mass="7031">MEAHFATLNERISKLESKIKETAGDMEDAQLLMTIPGVSYYSALTIIAEIATVERFPTSGHLCS</sequence>
<feature type="domain" description="Transposase IS116/IS110/IS902 C-terminal" evidence="2">
    <location>
        <begin position="29"/>
        <end position="64"/>
    </location>
</feature>
<dbReference type="Pfam" id="PF02371">
    <property type="entry name" value="Transposase_20"/>
    <property type="match status" value="1"/>
</dbReference>
<accession>A0A133UP39</accession>
<dbReference type="AlphaFoldDB" id="A0A133UP39"/>
<proteinExistence type="predicted"/>
<dbReference type="InterPro" id="IPR003346">
    <property type="entry name" value="Transposase_20"/>
</dbReference>
<evidence type="ECO:0000313" key="4">
    <source>
        <dbReference type="Proteomes" id="UP000070463"/>
    </source>
</evidence>
<evidence type="ECO:0000259" key="2">
    <source>
        <dbReference type="Pfam" id="PF02371"/>
    </source>
</evidence>
<evidence type="ECO:0000313" key="3">
    <source>
        <dbReference type="EMBL" id="KXA95984.1"/>
    </source>
</evidence>
<protein>
    <recommendedName>
        <fullName evidence="2">Transposase IS116/IS110/IS902 C-terminal domain-containing protein</fullName>
    </recommendedName>
</protein>
<dbReference type="EMBL" id="LHXR01000120">
    <property type="protein sequence ID" value="KXA95984.1"/>
    <property type="molecule type" value="Genomic_DNA"/>
</dbReference>
<keyword evidence="1" id="KW-0175">Coiled coil</keyword>
<keyword evidence="4" id="KW-1185">Reference proteome</keyword>
<dbReference type="Proteomes" id="UP000070463">
    <property type="component" value="Unassembled WGS sequence"/>
</dbReference>